<comment type="caution">
    <text evidence="1">The sequence shown here is derived from an EMBL/GenBank/DDBJ whole genome shotgun (WGS) entry which is preliminary data.</text>
</comment>
<dbReference type="AlphaFoldDB" id="A0A843TCT8"/>
<gene>
    <name evidence="1" type="ORF">Taro_000330</name>
</gene>
<keyword evidence="2" id="KW-1185">Reference proteome</keyword>
<evidence type="ECO:0000313" key="1">
    <source>
        <dbReference type="EMBL" id="MQL68047.1"/>
    </source>
</evidence>
<proteinExistence type="predicted"/>
<reference evidence="1" key="1">
    <citation type="submission" date="2017-07" db="EMBL/GenBank/DDBJ databases">
        <title>Taro Niue Genome Assembly and Annotation.</title>
        <authorList>
            <person name="Atibalentja N."/>
            <person name="Keating K."/>
            <person name="Fields C.J."/>
        </authorList>
    </citation>
    <scope>NUCLEOTIDE SEQUENCE</scope>
    <source>
        <strain evidence="1">Niue_2</strain>
        <tissue evidence="1">Leaf</tissue>
    </source>
</reference>
<protein>
    <submittedName>
        <fullName evidence="1">Uncharacterized protein</fullName>
    </submittedName>
</protein>
<evidence type="ECO:0000313" key="2">
    <source>
        <dbReference type="Proteomes" id="UP000652761"/>
    </source>
</evidence>
<dbReference type="EMBL" id="NMUH01000006">
    <property type="protein sequence ID" value="MQL68047.1"/>
    <property type="molecule type" value="Genomic_DNA"/>
</dbReference>
<dbReference type="Proteomes" id="UP000652761">
    <property type="component" value="Unassembled WGS sequence"/>
</dbReference>
<organism evidence="1 2">
    <name type="scientific">Colocasia esculenta</name>
    <name type="common">Wild taro</name>
    <name type="synonym">Arum esculentum</name>
    <dbReference type="NCBI Taxonomy" id="4460"/>
    <lineage>
        <taxon>Eukaryota</taxon>
        <taxon>Viridiplantae</taxon>
        <taxon>Streptophyta</taxon>
        <taxon>Embryophyta</taxon>
        <taxon>Tracheophyta</taxon>
        <taxon>Spermatophyta</taxon>
        <taxon>Magnoliopsida</taxon>
        <taxon>Liliopsida</taxon>
        <taxon>Araceae</taxon>
        <taxon>Aroideae</taxon>
        <taxon>Colocasieae</taxon>
        <taxon>Colocasia</taxon>
    </lineage>
</organism>
<name>A0A843TCT8_COLES</name>
<sequence length="404" mass="44363">MPRYLSPGVCSRYFSGATTVIHDHSPLGHDIFSRKGLGVYAPALLLGRVNGIVVGHSRVRVDIEQVALLMSSSSILVCRRHLAVWRICPCLLPSLRQEIGHFSLPTLYEIILGVVCHRLKGGSSGRHEEYFGLLSVSRKLLISEMEACDFVFFPSFEVSLDLSGKGSLIMLGRLLKSLPLVRGSSLIALLTLGRSSGRIPSIPEDSRMARPLPFWKRNRLCLGGDEVGLPIDAPPFLSTRTRRFGVLSFFSLRHCLLRVFGGLARSSLLDPAGFLLGYPYLPHFARLLGFRAGRLPLSGSFWGVPVFLAHPLEGSKFVGSCHIRDASVPRQYRLASIEPDANVSYEHGLATPASLALSLFSRDCDARDCIYREDSALTWTGLAAPDCSSFGHHRWSSLDGGDHP</sequence>
<accession>A0A843TCT8</accession>